<dbReference type="AlphaFoldDB" id="A0A8H7SMN0"/>
<dbReference type="InterPro" id="IPR050932">
    <property type="entry name" value="TM2D1-3-like"/>
</dbReference>
<dbReference type="Pfam" id="PF05154">
    <property type="entry name" value="TM2"/>
    <property type="match status" value="1"/>
</dbReference>
<keyword evidence="3 6" id="KW-0812">Transmembrane</keyword>
<feature type="transmembrane region" description="Helical" evidence="6">
    <location>
        <begin position="35"/>
        <end position="60"/>
    </location>
</feature>
<feature type="transmembrane region" description="Helical" evidence="6">
    <location>
        <begin position="110"/>
        <end position="132"/>
    </location>
</feature>
<proteinExistence type="inferred from homology"/>
<comment type="caution">
    <text evidence="8">The sequence shown here is derived from an EMBL/GenBank/DDBJ whole genome shotgun (WGS) entry which is preliminary data.</text>
</comment>
<dbReference type="PANTHER" id="PTHR21016:SF25">
    <property type="entry name" value="TM2 DOMAIN-CONTAINING PROTEIN DDB_G0277895-RELATED"/>
    <property type="match status" value="1"/>
</dbReference>
<dbReference type="GO" id="GO:0016020">
    <property type="term" value="C:membrane"/>
    <property type="evidence" value="ECO:0007669"/>
    <property type="project" value="UniProtKB-SubCell"/>
</dbReference>
<accession>A0A8H7SMN0</accession>
<keyword evidence="9" id="KW-1185">Reference proteome</keyword>
<evidence type="ECO:0000256" key="6">
    <source>
        <dbReference type="SAM" id="Phobius"/>
    </source>
</evidence>
<comment type="subcellular location">
    <subcellularLocation>
        <location evidence="1">Membrane</location>
        <topology evidence="1">Multi-pass membrane protein</topology>
    </subcellularLocation>
</comment>
<keyword evidence="5 6" id="KW-0472">Membrane</keyword>
<dbReference type="PANTHER" id="PTHR21016">
    <property type="entry name" value="BETA-AMYLOID BINDING PROTEIN-RELATED"/>
    <property type="match status" value="1"/>
</dbReference>
<evidence type="ECO:0000256" key="4">
    <source>
        <dbReference type="ARBA" id="ARBA00022989"/>
    </source>
</evidence>
<organism evidence="8 9">
    <name type="scientific">Thamnidium elegans</name>
    <dbReference type="NCBI Taxonomy" id="101142"/>
    <lineage>
        <taxon>Eukaryota</taxon>
        <taxon>Fungi</taxon>
        <taxon>Fungi incertae sedis</taxon>
        <taxon>Mucoromycota</taxon>
        <taxon>Mucoromycotina</taxon>
        <taxon>Mucoromycetes</taxon>
        <taxon>Mucorales</taxon>
        <taxon>Mucorineae</taxon>
        <taxon>Mucoraceae</taxon>
        <taxon>Thamnidium</taxon>
    </lineage>
</organism>
<dbReference type="InterPro" id="IPR007829">
    <property type="entry name" value="TM2"/>
</dbReference>
<feature type="transmembrane region" description="Helical" evidence="6">
    <location>
        <begin position="80"/>
        <end position="98"/>
    </location>
</feature>
<evidence type="ECO:0000313" key="8">
    <source>
        <dbReference type="EMBL" id="KAG2232780.1"/>
    </source>
</evidence>
<evidence type="ECO:0000259" key="7">
    <source>
        <dbReference type="Pfam" id="PF05154"/>
    </source>
</evidence>
<reference evidence="8" key="1">
    <citation type="submission" date="2021-01" db="EMBL/GenBank/DDBJ databases">
        <title>Metabolic potential, ecology and presence of endohyphal bacteria is reflected in genomic diversity of Mucoromycotina.</title>
        <authorList>
            <person name="Muszewska A."/>
            <person name="Okrasinska A."/>
            <person name="Steczkiewicz K."/>
            <person name="Drgas O."/>
            <person name="Orlowska M."/>
            <person name="Perlinska-Lenart U."/>
            <person name="Aleksandrzak-Piekarczyk T."/>
            <person name="Szatraj K."/>
            <person name="Zielenkiewicz U."/>
            <person name="Pilsyk S."/>
            <person name="Malc E."/>
            <person name="Mieczkowski P."/>
            <person name="Kruszewska J.S."/>
            <person name="Biernat P."/>
            <person name="Pawlowska J."/>
        </authorList>
    </citation>
    <scope>NUCLEOTIDE SEQUENCE</scope>
    <source>
        <strain evidence="8">WA0000018081</strain>
    </source>
</reference>
<dbReference type="Proteomes" id="UP000613177">
    <property type="component" value="Unassembled WGS sequence"/>
</dbReference>
<evidence type="ECO:0000313" key="9">
    <source>
        <dbReference type="Proteomes" id="UP000613177"/>
    </source>
</evidence>
<comment type="similarity">
    <text evidence="2">Belongs to the TM2 family.</text>
</comment>
<protein>
    <recommendedName>
        <fullName evidence="7">TM2 domain-containing protein</fullName>
    </recommendedName>
</protein>
<evidence type="ECO:0000256" key="1">
    <source>
        <dbReference type="ARBA" id="ARBA00004141"/>
    </source>
</evidence>
<feature type="domain" description="TM2" evidence="7">
    <location>
        <begin position="79"/>
        <end position="124"/>
    </location>
</feature>
<gene>
    <name evidence="8" type="ORF">INT48_008706</name>
</gene>
<dbReference type="EMBL" id="JAEPRE010000099">
    <property type="protein sequence ID" value="KAG2232780.1"/>
    <property type="molecule type" value="Genomic_DNA"/>
</dbReference>
<sequence length="157" mass="18071">MEQPPLNGHGDNNSQEDSYQDVYRKFQRSFQFDSFFNLIFASFFSWIGVLIASAFITYIVNNWRMGTVDPNICVSDRGRLTALIISLLFGSTGADRFYLGYPVSACFKALLGGFFHIWWIIDLISLWMGAFYDVNGFTSYSSVKIPRFVLNEILFEF</sequence>
<evidence type="ECO:0000256" key="2">
    <source>
        <dbReference type="ARBA" id="ARBA00008284"/>
    </source>
</evidence>
<evidence type="ECO:0000256" key="3">
    <source>
        <dbReference type="ARBA" id="ARBA00022692"/>
    </source>
</evidence>
<evidence type="ECO:0000256" key="5">
    <source>
        <dbReference type="ARBA" id="ARBA00023136"/>
    </source>
</evidence>
<keyword evidence="4 6" id="KW-1133">Transmembrane helix</keyword>
<name>A0A8H7SMN0_9FUNG</name>